<name>S0NXT7_9ENTE</name>
<dbReference type="PANTHER" id="PTHR40038">
    <property type="entry name" value="MEMBRANE-ASSOCIATED PROTEIN TCAA"/>
    <property type="match status" value="1"/>
</dbReference>
<dbReference type="OrthoDB" id="9784844at2"/>
<gene>
    <name evidence="3" type="ORF">OMQ_01139</name>
</gene>
<dbReference type="Pfam" id="PF13240">
    <property type="entry name" value="Zn_Ribbon_1"/>
    <property type="match status" value="1"/>
</dbReference>
<sequence>MKFCGNCGTELNQGVKFCPKCGTKQEESETNHSSQPVEQVRTQVQTNSKSKVVIVSIIAVVLLIGGFVFLKKDVLFNMSASNSSKAKATKIDQVKQNVMPFKNGDYVGLMNDKFEIVQETVGRNVTKFNKHGVAIAYNYGEEGTSVFLIDEKGDIISDEYSSIGTFSVNGGTNSIESLQSENGVFDFTNDDSDTGLINSKGEVVREASPIHIYPFSGKKVTSFYNTSREKMGVLSENGETIIEPIYDQIVIVNENTFVVKTSHESRQFQVINAKGEEIQEDISGTGFYNLASGDFAIQNLNGKYSVLDAKLNVVIDNVFQAIPIASEDGKYFVVFNDDNGEEMLYNRSGEEIVSNGYTNLSLPDKDGYLTYMINNEFGVMDLEGNYLFQDNAPSSSTYNYFNRLGETEVYLLQTEDETFLYNQEGEELLRRESYGGSQDYPRDYILIATSSDSETTVFTVFDRFGHLLSEHAVFVTATDEYILVQEDDQYIRLFSKKDGSEIKGDWLEFDAAYVEESE</sequence>
<keyword evidence="1" id="KW-0472">Membrane</keyword>
<keyword evidence="4" id="KW-1185">Reference proteome</keyword>
<evidence type="ECO:0000259" key="2">
    <source>
        <dbReference type="Pfam" id="PF13240"/>
    </source>
</evidence>
<accession>S0NXT7</accession>
<dbReference type="STRING" id="41997.RV16_GL001421"/>
<feature type="domain" description="Zinc-ribbon" evidence="2">
    <location>
        <begin position="3"/>
        <end position="24"/>
    </location>
</feature>
<keyword evidence="1" id="KW-0812">Transmembrane</keyword>
<dbReference type="EMBL" id="AHYT01000004">
    <property type="protein sequence ID" value="EOT29187.1"/>
    <property type="molecule type" value="Genomic_DNA"/>
</dbReference>
<dbReference type="PATRIC" id="fig|1139996.3.peg.1122"/>
<protein>
    <recommendedName>
        <fullName evidence="2">Zinc-ribbon domain-containing protein</fullName>
    </recommendedName>
</protein>
<dbReference type="PANTHER" id="PTHR40038:SF1">
    <property type="entry name" value="MEMBRANE-ASSOCIATED PROTEIN TCAA"/>
    <property type="match status" value="1"/>
</dbReference>
<proteinExistence type="predicted"/>
<dbReference type="HOGENOM" id="CLU_525553_0_0_9"/>
<evidence type="ECO:0000313" key="3">
    <source>
        <dbReference type="EMBL" id="EOT29187.1"/>
    </source>
</evidence>
<keyword evidence="1" id="KW-1133">Transmembrane helix</keyword>
<evidence type="ECO:0000256" key="1">
    <source>
        <dbReference type="SAM" id="Phobius"/>
    </source>
</evidence>
<dbReference type="AlphaFoldDB" id="S0NXT7"/>
<evidence type="ECO:0000313" key="4">
    <source>
        <dbReference type="Proteomes" id="UP000014136"/>
    </source>
</evidence>
<dbReference type="Proteomes" id="UP000014136">
    <property type="component" value="Unassembled WGS sequence"/>
</dbReference>
<reference evidence="3 4" key="1">
    <citation type="submission" date="2013-03" db="EMBL/GenBank/DDBJ databases">
        <title>The Genome Sequence of Enterococcus saccharolyticus ATCC_43076 (Illumina only assembly).</title>
        <authorList>
            <consortium name="The Broad Institute Genomics Platform"/>
            <consortium name="The Broad Institute Genome Sequencing Center for Infectious Disease"/>
            <person name="Earl A."/>
            <person name="Russ C."/>
            <person name="Gilmore M."/>
            <person name="Surin D."/>
            <person name="Walker B."/>
            <person name="Young S."/>
            <person name="Zeng Q."/>
            <person name="Gargeya S."/>
            <person name="Fitzgerald M."/>
            <person name="Haas B."/>
            <person name="Abouelleil A."/>
            <person name="Allen A.W."/>
            <person name="Alvarado L."/>
            <person name="Arachchi H.M."/>
            <person name="Berlin A.M."/>
            <person name="Chapman S.B."/>
            <person name="Gainer-Dewar J."/>
            <person name="Goldberg J."/>
            <person name="Griggs A."/>
            <person name="Gujja S."/>
            <person name="Hansen M."/>
            <person name="Howarth C."/>
            <person name="Imamovic A."/>
            <person name="Ireland A."/>
            <person name="Larimer J."/>
            <person name="McCowan C."/>
            <person name="Murphy C."/>
            <person name="Pearson M."/>
            <person name="Poon T.W."/>
            <person name="Priest M."/>
            <person name="Roberts A."/>
            <person name="Saif S."/>
            <person name="Shea T."/>
            <person name="Sisk P."/>
            <person name="Sykes S."/>
            <person name="Wortman J."/>
            <person name="Nusbaum C."/>
            <person name="Birren B."/>
        </authorList>
    </citation>
    <scope>NUCLEOTIDE SEQUENCE [LARGE SCALE GENOMIC DNA]</scope>
    <source>
        <strain evidence="3 4">ATCC 43076</strain>
    </source>
</reference>
<dbReference type="RefSeq" id="WP_016174937.1">
    <property type="nucleotide sequence ID" value="NZ_KE136389.1"/>
</dbReference>
<dbReference type="InterPro" id="IPR026870">
    <property type="entry name" value="Zinc_ribbon_dom"/>
</dbReference>
<organism evidence="3 4">
    <name type="scientific">Enterococcus saccharolyticus subsp. saccharolyticus ATCC 43076</name>
    <dbReference type="NCBI Taxonomy" id="1139996"/>
    <lineage>
        <taxon>Bacteria</taxon>
        <taxon>Bacillati</taxon>
        <taxon>Bacillota</taxon>
        <taxon>Bacilli</taxon>
        <taxon>Lactobacillales</taxon>
        <taxon>Enterococcaceae</taxon>
        <taxon>Enterococcus</taxon>
    </lineage>
</organism>
<feature type="transmembrane region" description="Helical" evidence="1">
    <location>
        <begin position="52"/>
        <end position="70"/>
    </location>
</feature>
<comment type="caution">
    <text evidence="3">The sequence shown here is derived from an EMBL/GenBank/DDBJ whole genome shotgun (WGS) entry which is preliminary data.</text>
</comment>
<dbReference type="eggNOG" id="ENOG5033GMX">
    <property type="taxonomic scope" value="Bacteria"/>
</dbReference>